<dbReference type="SUPFAM" id="SSF48371">
    <property type="entry name" value="ARM repeat"/>
    <property type="match status" value="1"/>
</dbReference>
<dbReference type="GO" id="GO:0036064">
    <property type="term" value="C:ciliary basal body"/>
    <property type="evidence" value="ECO:0007669"/>
    <property type="project" value="TreeGrafter"/>
</dbReference>
<keyword evidence="6" id="KW-0969">Cilium</keyword>
<keyword evidence="7" id="KW-0966">Cell projection</keyword>
<keyword evidence="2" id="KW-0217">Developmental protein</keyword>
<dbReference type="Gene3D" id="2.130.10.10">
    <property type="entry name" value="YVTN repeat-like/Quinoprotein amine dehydrogenase"/>
    <property type="match status" value="2"/>
</dbReference>
<keyword evidence="12" id="KW-1185">Reference proteome</keyword>
<dbReference type="PANTHER" id="PTHR15722">
    <property type="entry name" value="IFT140/172-RELATED"/>
    <property type="match status" value="1"/>
</dbReference>
<dbReference type="InterPro" id="IPR015943">
    <property type="entry name" value="WD40/YVTN_repeat-like_dom_sf"/>
</dbReference>
<name>A0A811LNF7_9BILA</name>
<dbReference type="EMBL" id="CAJFDH010000006">
    <property type="protein sequence ID" value="CAD5229200.1"/>
    <property type="molecule type" value="Genomic_DNA"/>
</dbReference>
<evidence type="ECO:0000256" key="8">
    <source>
        <dbReference type="ARBA" id="ARBA00038130"/>
    </source>
</evidence>
<keyword evidence="5" id="KW-0802">TPR repeat</keyword>
<dbReference type="Pfam" id="PF23387">
    <property type="entry name" value="TPR_IFT80_172"/>
    <property type="match status" value="1"/>
</dbReference>
<dbReference type="InterPro" id="IPR001680">
    <property type="entry name" value="WD40_rpt"/>
</dbReference>
<dbReference type="InterPro" id="IPR056168">
    <property type="entry name" value="TPR_IF140/IFT172/WDR19"/>
</dbReference>
<dbReference type="InterPro" id="IPR016024">
    <property type="entry name" value="ARM-type_fold"/>
</dbReference>
<evidence type="ECO:0000313" key="12">
    <source>
        <dbReference type="Proteomes" id="UP000614601"/>
    </source>
</evidence>
<evidence type="ECO:0000313" key="11">
    <source>
        <dbReference type="EMBL" id="CAD5229200.1"/>
    </source>
</evidence>
<feature type="domain" description="IF140/IFT172/WDR19 TPR" evidence="10">
    <location>
        <begin position="884"/>
        <end position="1187"/>
    </location>
</feature>
<reference evidence="11" key="1">
    <citation type="submission" date="2020-09" db="EMBL/GenBank/DDBJ databases">
        <authorList>
            <person name="Kikuchi T."/>
        </authorList>
    </citation>
    <scope>NUCLEOTIDE SEQUENCE</scope>
    <source>
        <strain evidence="11">SH1</strain>
    </source>
</reference>
<comment type="similarity">
    <text evidence="8">Belongs to the IFT172 family.</text>
</comment>
<dbReference type="SUPFAM" id="SSF50978">
    <property type="entry name" value="WD40 repeat-like"/>
    <property type="match status" value="1"/>
</dbReference>
<evidence type="ECO:0000256" key="2">
    <source>
        <dbReference type="ARBA" id="ARBA00022473"/>
    </source>
</evidence>
<keyword evidence="4" id="KW-0677">Repeat</keyword>
<evidence type="ECO:0000256" key="6">
    <source>
        <dbReference type="ARBA" id="ARBA00023069"/>
    </source>
</evidence>
<dbReference type="SMART" id="SM00320">
    <property type="entry name" value="WD40"/>
    <property type="match status" value="6"/>
</dbReference>
<evidence type="ECO:0000259" key="9">
    <source>
        <dbReference type="Pfam" id="PF23387"/>
    </source>
</evidence>
<keyword evidence="3" id="KW-0853">WD repeat</keyword>
<dbReference type="InterPro" id="IPR056157">
    <property type="entry name" value="TPR_IFT80_172_dom"/>
</dbReference>
<dbReference type="Proteomes" id="UP000783686">
    <property type="component" value="Unassembled WGS sequence"/>
</dbReference>
<dbReference type="PANTHER" id="PTHR15722:SF2">
    <property type="entry name" value="INTRAFLAGELLAR TRANSPORT PROTEIN 172 HOMOLOG"/>
    <property type="match status" value="1"/>
</dbReference>
<evidence type="ECO:0000256" key="1">
    <source>
        <dbReference type="ARBA" id="ARBA00004138"/>
    </source>
</evidence>
<evidence type="ECO:0000256" key="5">
    <source>
        <dbReference type="ARBA" id="ARBA00022803"/>
    </source>
</evidence>
<dbReference type="EMBL" id="CAJFCW020000006">
    <property type="protein sequence ID" value="CAG9125997.1"/>
    <property type="molecule type" value="Genomic_DNA"/>
</dbReference>
<proteinExistence type="inferred from homology"/>
<gene>
    <name evidence="11" type="ORF">BOKJ2_LOCUS13259</name>
</gene>
<feature type="domain" description="IFT80/172/WDR35 TPR" evidence="9">
    <location>
        <begin position="624"/>
        <end position="749"/>
    </location>
</feature>
<dbReference type="SUPFAM" id="SSF69322">
    <property type="entry name" value="Tricorn protease domain 2"/>
    <property type="match status" value="1"/>
</dbReference>
<dbReference type="GO" id="GO:0005930">
    <property type="term" value="C:axoneme"/>
    <property type="evidence" value="ECO:0007669"/>
    <property type="project" value="TreeGrafter"/>
</dbReference>
<comment type="caution">
    <text evidence="11">The sequence shown here is derived from an EMBL/GenBank/DDBJ whole genome shotgun (WGS) entry which is preliminary data.</text>
</comment>
<protein>
    <submittedName>
        <fullName evidence="11">Uncharacterized protein</fullName>
    </submittedName>
</protein>
<dbReference type="Proteomes" id="UP000614601">
    <property type="component" value="Unassembled WGS sequence"/>
</dbReference>
<evidence type="ECO:0000256" key="3">
    <source>
        <dbReference type="ARBA" id="ARBA00022574"/>
    </source>
</evidence>
<organism evidence="11 12">
    <name type="scientific">Bursaphelenchus okinawaensis</name>
    <dbReference type="NCBI Taxonomy" id="465554"/>
    <lineage>
        <taxon>Eukaryota</taxon>
        <taxon>Metazoa</taxon>
        <taxon>Ecdysozoa</taxon>
        <taxon>Nematoda</taxon>
        <taxon>Chromadorea</taxon>
        <taxon>Rhabditida</taxon>
        <taxon>Tylenchina</taxon>
        <taxon>Tylenchomorpha</taxon>
        <taxon>Aphelenchoidea</taxon>
        <taxon>Aphelenchoididae</taxon>
        <taxon>Bursaphelenchus</taxon>
    </lineage>
</organism>
<evidence type="ECO:0000256" key="4">
    <source>
        <dbReference type="ARBA" id="ARBA00022737"/>
    </source>
</evidence>
<dbReference type="OrthoDB" id="2186662at2759"/>
<dbReference type="Pfam" id="PF24762">
    <property type="entry name" value="TPR_IF140-IFT172"/>
    <property type="match status" value="1"/>
</dbReference>
<dbReference type="Gene3D" id="1.25.40.470">
    <property type="match status" value="3"/>
</dbReference>
<dbReference type="GO" id="GO:0042073">
    <property type="term" value="P:intraciliary transport"/>
    <property type="evidence" value="ECO:0007669"/>
    <property type="project" value="TreeGrafter"/>
</dbReference>
<evidence type="ECO:0000256" key="7">
    <source>
        <dbReference type="ARBA" id="ARBA00023273"/>
    </source>
</evidence>
<dbReference type="InterPro" id="IPR036322">
    <property type="entry name" value="WD40_repeat_dom_sf"/>
</dbReference>
<sequence>MNLKFLSNLIEPETSISRIPSISFAPNDRKLAIATAERVIHLFDDKNTKQDKINTKPIESQYGKQSYKIQSICFSPDSTKLAVAQTDNIVFVYRLGETWEEKKVICNKFVQSSAANVLAWPDENKLIVGLANGRIRNASVGSNKCSTLYKTDLFTVSLGVHPNKKSFVSGHQDGSIILYSFESKVQTKIVVHTTAPYCLLRSNFGILAAGSDRRIVSYTDQGRIQQQYDYNKHNEEKEFTTAVLDPSGLNAAFGSFNKVRLMSWNPKRGAWDEGSVLIVQNMYSVSALAWRPDGSSIVCGTMLGGAFTIDCCLRRTFLKNRYVTTYVSPSQVVVKDVESDRQCAIRSLKGLNINDIRIVGRSNRYIIAYTPSTIILADINTELFSEIVWNSGGNEKFYVDNENVCMIVNAGEISIVEYGKNEIIGWVRTERISPHLISVRIGDKSRKTRVQYRRVAYMLDIHTINVLNLENSQIVTQINHGSAIDWLELNDSGEKLLFRDIRSTVLLHDIESEQTFTMANFCSYVQWVPESDVVVAQCTDQLCVWYNTDNVEQIVQIPILGDIDDVLRDKERTEVIVIENNAKVAYELDNTLIEFATAIENRDLNRALEFLENSERDRVDVSSMWRQMAAVALEEGNLLIAQRCYAGLNNIAKVRFIEDTMNMMTENKDSYKVKARMALLRRDIRECEHIYLSNNATDEALEMYQKLHRWSAALDLAKATNYPDQESLKMKYQRYLHETGQSERAAEIKAEEGKLVEAVDLFLQSNRPVMAATLLAENPALAEDNVLCNKLAESLHKNKIYGRAGEVYELNGQYDKALENYEMDHKYNNAVNVARSRFPEKVTELEEKWGDWLCNTGDYSSAISHYLESGVNSKAVDAAIRGKEWAKAIEVVATLSKEESREFYEKLARHFEANGEYDRAERCYIDADMMREAVEMYNKAGKWSEAYKLALDILGVEKTQELYFEKAQELEEQGQYGTAEELYVAVGEPNNAIAMYKRLNKLEDMMKLVEKFHYDKVNDIKVTLAQQFVDSGELKNAEEYYLSADEWKLAVAMYRDNGKWADAYRVAQSYGGDAARKQVSYLWSKSLGGEAAVKLLQRHGVLDDAIDIGVDKGDFDFVFEICRLGAQNRLQDVQLKHAEHLEDAGDFKRAETFYLQSGKTKEAVLMYIHNHEWKEAERIARQYVPEMTDEVYINHARVAIEEKDTSNAESYLLRANRADIILKYYREMEMWEDAIRIAKEYVPEYQAELEKEYENVQLRAGERGAQSFLVRAKDFELDGEYEKAVDSYMKVNVPLTNDLQLIVQSLQKAGEIVAKFYESDKKIETGTVIAERLSEMNEHVAASEVYLSIDMNKEAVQSLMLADEWSKAQKIAEELVPEMTSEVDQGYKQFLMNHGRVGELVDVDVLSAINVYVSQGNWDKALSTAAQQKHAALLEKYVTMYVSELIKDERYNESIKIFEQYGTPLNTFNTYKMLLDLMVNQRSISYEDLSHLRNMILKLTANIKQNKAEVDDRIEEVFTRYLNFLHYYCLCLALETLENVTTEVEKIVIKLKVSMLRYIDLVQPDKLFYEAGMACKNAKDYENMAFTFFNQFIDITNAVESNDPSEVNNDVFEGTDVPVHYTLPQQPYVNEDEFEEINEWVLGMSVDRKTDKVLKTDSRGCYEASSVDSNGQIYPICLISGYPILDTPKVLAGDKCVDPSTWHQFVTLVKTSAAEQLFDIQSFLCLWTGTTVSLTY</sequence>
<accession>A0A811LNF7</accession>
<evidence type="ECO:0000259" key="10">
    <source>
        <dbReference type="Pfam" id="PF24762"/>
    </source>
</evidence>
<comment type="subcellular location">
    <subcellularLocation>
        <location evidence="1">Cell projection</location>
        <location evidence="1">Cilium</location>
    </subcellularLocation>
</comment>
<dbReference type="GO" id="GO:0030992">
    <property type="term" value="C:intraciliary transport particle B"/>
    <property type="evidence" value="ECO:0007669"/>
    <property type="project" value="TreeGrafter"/>
</dbReference>